<reference evidence="2" key="1">
    <citation type="submission" date="2021-02" db="EMBL/GenBank/DDBJ databases">
        <authorList>
            <person name="Dougan E. K."/>
            <person name="Rhodes N."/>
            <person name="Thang M."/>
            <person name="Chan C."/>
        </authorList>
    </citation>
    <scope>NUCLEOTIDE SEQUENCE</scope>
</reference>
<gene>
    <name evidence="2" type="ORF">SNAT2548_LOCUS35162</name>
</gene>
<protein>
    <submittedName>
        <fullName evidence="2">Uncharacterized protein</fullName>
    </submittedName>
</protein>
<evidence type="ECO:0000313" key="2">
    <source>
        <dbReference type="EMBL" id="CAE7618686.1"/>
    </source>
</evidence>
<evidence type="ECO:0000256" key="1">
    <source>
        <dbReference type="SAM" id="MobiDB-lite"/>
    </source>
</evidence>
<name>A0A812V7I9_9DINO</name>
<proteinExistence type="predicted"/>
<sequence length="136" mass="14597">MGRKAGMPTTRPPSVGDVGTLSTRPGTNNASLRIRDALEPLRACKEEPCCRLGWIERRAGADAVAKPTGATWHRVLRSLPTGDARMLGASALPCVSRKGRNLPKRLRPGSLSSFGCFWTVRARGKAKARLSESGES</sequence>
<dbReference type="AlphaFoldDB" id="A0A812V7I9"/>
<accession>A0A812V7I9</accession>
<keyword evidence="3" id="KW-1185">Reference proteome</keyword>
<organism evidence="2 3">
    <name type="scientific">Symbiodinium natans</name>
    <dbReference type="NCBI Taxonomy" id="878477"/>
    <lineage>
        <taxon>Eukaryota</taxon>
        <taxon>Sar</taxon>
        <taxon>Alveolata</taxon>
        <taxon>Dinophyceae</taxon>
        <taxon>Suessiales</taxon>
        <taxon>Symbiodiniaceae</taxon>
        <taxon>Symbiodinium</taxon>
    </lineage>
</organism>
<feature type="compositionally biased region" description="Polar residues" evidence="1">
    <location>
        <begin position="20"/>
        <end position="29"/>
    </location>
</feature>
<evidence type="ECO:0000313" key="3">
    <source>
        <dbReference type="Proteomes" id="UP000604046"/>
    </source>
</evidence>
<dbReference type="EMBL" id="CAJNDS010002849">
    <property type="protein sequence ID" value="CAE7618686.1"/>
    <property type="molecule type" value="Genomic_DNA"/>
</dbReference>
<comment type="caution">
    <text evidence="2">The sequence shown here is derived from an EMBL/GenBank/DDBJ whole genome shotgun (WGS) entry which is preliminary data.</text>
</comment>
<dbReference type="Proteomes" id="UP000604046">
    <property type="component" value="Unassembled WGS sequence"/>
</dbReference>
<feature type="region of interest" description="Disordered" evidence="1">
    <location>
        <begin position="1"/>
        <end position="29"/>
    </location>
</feature>